<sequence length="498" mass="55328">MKQFRKTHKSPPKRNTKLPKYVPLTSQSLDFESSEDLEHDEDYPSKFSPTTQLGISTRDLIPVKLNPIGTLGAGRLDPFSSLPMDEPNLYSQELMDHAVTYLLPGLIPDKAPPSESNPLSKEYFSFGLRTPIVFHSLVYSGSNHLDFLRSSNIFPNAPTPLAHKIVVIQKLKEALSDPSQALRDETILAILVLATQEVFMSQGNRNPFNSPLPKLGWLNIYGNFRLVPRHIKAIADIVALRGGLENIQLYKLAEIIVAGDVTMTTNTLGKPDFPALRIHTASIAALRAWAICPPRPLVQTQATAFWRLRDYGITDSMLQVLDSMGAYTLAITYYFQGKPFSLGLGEINRTRLAVQHRLVLLPASEELSFIPSSKPNIYECCRLAALVFGVAVVYPIPNPHNVLLELVRRLKTAIECLDVGTFGTNLSGVLLWMLVLGGIAASDKPERPWFVSQLALIVRRLDITEWGSIEDTLESFLWLESACGQGGRELWDEAGCVL</sequence>
<organism evidence="2 3">
    <name type="scientific">Hyaloscypha bicolor E</name>
    <dbReference type="NCBI Taxonomy" id="1095630"/>
    <lineage>
        <taxon>Eukaryota</taxon>
        <taxon>Fungi</taxon>
        <taxon>Dikarya</taxon>
        <taxon>Ascomycota</taxon>
        <taxon>Pezizomycotina</taxon>
        <taxon>Leotiomycetes</taxon>
        <taxon>Helotiales</taxon>
        <taxon>Hyaloscyphaceae</taxon>
        <taxon>Hyaloscypha</taxon>
        <taxon>Hyaloscypha bicolor</taxon>
    </lineage>
</organism>
<dbReference type="EMBL" id="KZ613813">
    <property type="protein sequence ID" value="PMD59720.1"/>
    <property type="molecule type" value="Genomic_DNA"/>
</dbReference>
<evidence type="ECO:0000313" key="3">
    <source>
        <dbReference type="Proteomes" id="UP000235371"/>
    </source>
</evidence>
<proteinExistence type="predicted"/>
<accession>A0A2J6T9M4</accession>
<feature type="compositionally biased region" description="Basic residues" evidence="1">
    <location>
        <begin position="1"/>
        <end position="17"/>
    </location>
</feature>
<dbReference type="InParanoid" id="A0A2J6T9M4"/>
<evidence type="ECO:0008006" key="4">
    <source>
        <dbReference type="Google" id="ProtNLM"/>
    </source>
</evidence>
<keyword evidence="3" id="KW-1185">Reference proteome</keyword>
<protein>
    <recommendedName>
        <fullName evidence="4">Transcription factor domain-containing protein</fullName>
    </recommendedName>
</protein>
<dbReference type="OrthoDB" id="3469466at2759"/>
<dbReference type="Proteomes" id="UP000235371">
    <property type="component" value="Unassembled WGS sequence"/>
</dbReference>
<dbReference type="GeneID" id="36582925"/>
<dbReference type="PANTHER" id="PTHR37540:SF5">
    <property type="entry name" value="TRANSCRIPTION FACTOR DOMAIN-CONTAINING PROTEIN"/>
    <property type="match status" value="1"/>
</dbReference>
<gene>
    <name evidence="2" type="ORF">K444DRAFT_529810</name>
</gene>
<feature type="compositionally biased region" description="Acidic residues" evidence="1">
    <location>
        <begin position="32"/>
        <end position="41"/>
    </location>
</feature>
<dbReference type="Pfam" id="PF11951">
    <property type="entry name" value="Fungal_trans_2"/>
    <property type="match status" value="2"/>
</dbReference>
<evidence type="ECO:0000313" key="2">
    <source>
        <dbReference type="EMBL" id="PMD59720.1"/>
    </source>
</evidence>
<dbReference type="AlphaFoldDB" id="A0A2J6T9M4"/>
<dbReference type="InterPro" id="IPR021858">
    <property type="entry name" value="Fun_TF"/>
</dbReference>
<dbReference type="RefSeq" id="XP_024736624.1">
    <property type="nucleotide sequence ID" value="XM_024874845.1"/>
</dbReference>
<dbReference type="STRING" id="1095630.A0A2J6T9M4"/>
<dbReference type="PANTHER" id="PTHR37540">
    <property type="entry name" value="TRANSCRIPTION FACTOR (ACR-2), PUTATIVE-RELATED-RELATED"/>
    <property type="match status" value="1"/>
</dbReference>
<evidence type="ECO:0000256" key="1">
    <source>
        <dbReference type="SAM" id="MobiDB-lite"/>
    </source>
</evidence>
<reference evidence="2 3" key="1">
    <citation type="submission" date="2016-04" db="EMBL/GenBank/DDBJ databases">
        <title>A degradative enzymes factory behind the ericoid mycorrhizal symbiosis.</title>
        <authorList>
            <consortium name="DOE Joint Genome Institute"/>
            <person name="Martino E."/>
            <person name="Morin E."/>
            <person name="Grelet G."/>
            <person name="Kuo A."/>
            <person name="Kohler A."/>
            <person name="Daghino S."/>
            <person name="Barry K."/>
            <person name="Choi C."/>
            <person name="Cichocki N."/>
            <person name="Clum A."/>
            <person name="Copeland A."/>
            <person name="Hainaut M."/>
            <person name="Haridas S."/>
            <person name="Labutti K."/>
            <person name="Lindquist E."/>
            <person name="Lipzen A."/>
            <person name="Khouja H.-R."/>
            <person name="Murat C."/>
            <person name="Ohm R."/>
            <person name="Olson A."/>
            <person name="Spatafora J."/>
            <person name="Veneault-Fourrey C."/>
            <person name="Henrissat B."/>
            <person name="Grigoriev I."/>
            <person name="Martin F."/>
            <person name="Perotto S."/>
        </authorList>
    </citation>
    <scope>NUCLEOTIDE SEQUENCE [LARGE SCALE GENOMIC DNA]</scope>
    <source>
        <strain evidence="2 3">E</strain>
    </source>
</reference>
<feature type="region of interest" description="Disordered" evidence="1">
    <location>
        <begin position="1"/>
        <end position="49"/>
    </location>
</feature>
<name>A0A2J6T9M4_9HELO</name>